<dbReference type="Proteomes" id="UP000218267">
    <property type="component" value="Chromosome"/>
</dbReference>
<gene>
    <name evidence="1" type="ORF">ALGA_1945</name>
</gene>
<dbReference type="EMBL" id="AP018042">
    <property type="protein sequence ID" value="BAX80304.1"/>
    <property type="molecule type" value="Genomic_DNA"/>
</dbReference>
<dbReference type="KEGG" id="mbas:ALGA_1945"/>
<evidence type="ECO:0000313" key="1">
    <source>
        <dbReference type="EMBL" id="BAX80304.1"/>
    </source>
</evidence>
<proteinExistence type="predicted"/>
<protein>
    <submittedName>
        <fullName evidence="1">Uncharacterized protein</fullName>
    </submittedName>
</protein>
<name>A0A1Y1CIZ5_9BACT</name>
<sequence length="92" mass="10606">MFIKSGFILSGVIYLLFIDFEKGKKVYSIHLKCKRLNCGFVLNRIEVSKEYICNWYRLDAERYNERVEECRAAVDAITPSKLIAQLGELGPA</sequence>
<reference evidence="2" key="2">
    <citation type="journal article" date="2020" name="Antonie Van Leeuwenhoek">
        <title>Labilibaculum antarcticum sp. nov., a novel facultative anaerobic, psychrotorelant bacterium isolated from marine sediment of Antarctica.</title>
        <authorList>
            <person name="Watanabe M."/>
            <person name="Kojima H."/>
            <person name="Fukui M."/>
        </authorList>
    </citation>
    <scope>NUCLEOTIDE SEQUENCE [LARGE SCALE GENOMIC DNA]</scope>
    <source>
        <strain evidence="2">SPP2</strain>
    </source>
</reference>
<reference evidence="1 2" key="1">
    <citation type="journal article" date="2018" name="Mar. Genomics">
        <title>Complete genome sequence of Marinifilaceae bacterium strain SPP2, isolated from the Antarctic marine sediment.</title>
        <authorList>
            <person name="Watanabe M."/>
            <person name="Kojima H."/>
            <person name="Fukui M."/>
        </authorList>
    </citation>
    <scope>NUCLEOTIDE SEQUENCE [LARGE SCALE GENOMIC DNA]</scope>
    <source>
        <strain evidence="1 2">SPP2</strain>
    </source>
</reference>
<keyword evidence="2" id="KW-1185">Reference proteome</keyword>
<accession>A0A1Y1CIZ5</accession>
<dbReference type="AlphaFoldDB" id="A0A1Y1CIZ5"/>
<organism evidence="1 2">
    <name type="scientific">Labilibaculum antarcticum</name>
    <dbReference type="NCBI Taxonomy" id="1717717"/>
    <lineage>
        <taxon>Bacteria</taxon>
        <taxon>Pseudomonadati</taxon>
        <taxon>Bacteroidota</taxon>
        <taxon>Bacteroidia</taxon>
        <taxon>Marinilabiliales</taxon>
        <taxon>Marinifilaceae</taxon>
        <taxon>Labilibaculum</taxon>
    </lineage>
</organism>
<evidence type="ECO:0000313" key="2">
    <source>
        <dbReference type="Proteomes" id="UP000218267"/>
    </source>
</evidence>